<feature type="domain" description="ABC transmembrane type-1" evidence="10">
    <location>
        <begin position="118"/>
        <end position="316"/>
    </location>
</feature>
<keyword evidence="6 9" id="KW-0812">Transmembrane</keyword>
<name>A0A7Y9GML1_9MICO</name>
<dbReference type="RefSeq" id="WP_179488390.1">
    <property type="nucleotide sequence ID" value="NZ_JACCBV010000001.1"/>
</dbReference>
<evidence type="ECO:0000313" key="11">
    <source>
        <dbReference type="EMBL" id="NYE19214.1"/>
    </source>
</evidence>
<proteinExistence type="inferred from homology"/>
<dbReference type="GO" id="GO:0005886">
    <property type="term" value="C:plasma membrane"/>
    <property type="evidence" value="ECO:0007669"/>
    <property type="project" value="UniProtKB-SubCell"/>
</dbReference>
<keyword evidence="3 9" id="KW-0813">Transport</keyword>
<accession>A0A7Y9GML1</accession>
<feature type="transmembrane region" description="Helical" evidence="9">
    <location>
        <begin position="153"/>
        <end position="181"/>
    </location>
</feature>
<protein>
    <submittedName>
        <fullName evidence="11">Arabinogalactan oligomer/maltooligosaccharide transport system permease protein</fullName>
    </submittedName>
</protein>
<dbReference type="InterPro" id="IPR000515">
    <property type="entry name" value="MetI-like"/>
</dbReference>
<evidence type="ECO:0000256" key="2">
    <source>
        <dbReference type="ARBA" id="ARBA00009047"/>
    </source>
</evidence>
<keyword evidence="12" id="KW-1185">Reference proteome</keyword>
<dbReference type="PANTHER" id="PTHR32243:SF50">
    <property type="entry name" value="MALTOSE_MALTODEXTRIN TRANSPORT SYSTEM PERMEASE PROTEIN MALG"/>
    <property type="match status" value="1"/>
</dbReference>
<evidence type="ECO:0000259" key="10">
    <source>
        <dbReference type="PROSITE" id="PS50928"/>
    </source>
</evidence>
<dbReference type="SUPFAM" id="SSF161098">
    <property type="entry name" value="MetI-like"/>
    <property type="match status" value="1"/>
</dbReference>
<evidence type="ECO:0000256" key="7">
    <source>
        <dbReference type="ARBA" id="ARBA00022989"/>
    </source>
</evidence>
<evidence type="ECO:0000256" key="6">
    <source>
        <dbReference type="ARBA" id="ARBA00022692"/>
    </source>
</evidence>
<dbReference type="Proteomes" id="UP000576969">
    <property type="component" value="Unassembled WGS sequence"/>
</dbReference>
<feature type="transmembrane region" description="Helical" evidence="9">
    <location>
        <begin position="236"/>
        <end position="258"/>
    </location>
</feature>
<comment type="similarity">
    <text evidence="2">Belongs to the binding-protein-dependent transport system permease family. MalFG subfamily.</text>
</comment>
<feature type="transmembrane region" description="Helical" evidence="9">
    <location>
        <begin position="117"/>
        <end position="141"/>
    </location>
</feature>
<feature type="transmembrane region" description="Helical" evidence="9">
    <location>
        <begin position="295"/>
        <end position="316"/>
    </location>
</feature>
<dbReference type="CDD" id="cd06261">
    <property type="entry name" value="TM_PBP2"/>
    <property type="match status" value="1"/>
</dbReference>
<dbReference type="PROSITE" id="PS50928">
    <property type="entry name" value="ABC_TM1"/>
    <property type="match status" value="1"/>
</dbReference>
<dbReference type="Gene3D" id="1.10.3720.10">
    <property type="entry name" value="MetI-like"/>
    <property type="match status" value="1"/>
</dbReference>
<feature type="transmembrane region" description="Helical" evidence="9">
    <location>
        <begin position="57"/>
        <end position="78"/>
    </location>
</feature>
<dbReference type="GO" id="GO:0015423">
    <property type="term" value="F:ABC-type maltose transporter activity"/>
    <property type="evidence" value="ECO:0007669"/>
    <property type="project" value="TreeGrafter"/>
</dbReference>
<comment type="caution">
    <text evidence="11">The sequence shown here is derived from an EMBL/GenBank/DDBJ whole genome shotgun (WGS) entry which is preliminary data.</text>
</comment>
<evidence type="ECO:0000256" key="8">
    <source>
        <dbReference type="ARBA" id="ARBA00023136"/>
    </source>
</evidence>
<comment type="subcellular location">
    <subcellularLocation>
        <location evidence="1 9">Cell membrane</location>
        <topology evidence="1 9">Multi-pass membrane protein</topology>
    </subcellularLocation>
</comment>
<gene>
    <name evidence="11" type="ORF">BJ991_001242</name>
</gene>
<dbReference type="InterPro" id="IPR035906">
    <property type="entry name" value="MetI-like_sf"/>
</dbReference>
<dbReference type="PANTHER" id="PTHR32243">
    <property type="entry name" value="MALTOSE TRANSPORT SYSTEM PERMEASE-RELATED"/>
    <property type="match status" value="1"/>
</dbReference>
<sequence>MSDLKPGAPAARSLLDTVAAADDELTTATPSTATGGGVRGEGKLPRRTFKRYFRETGWRHLVGIGVAIFAIFPLLYIFSASLNPGGTLLTANALFSNFNFESYADLFNSPRHPYGAWFINTLVIGLITAAGTVILGALAAYSFSRMRFTGRRFGLTTLLVVQMFPQMLAAVAIFLLMVAIGDIFPALGLNTQIGLIMVYLGGALGVNTYLMYGFFNTVPSSIDEAAKIDGAGHARIFFTIILRLVAPILAVVGLLSFIGTASEFMLASVILIDPEKQTLAVGLYKFVSDEFSKNWSIFAAGAVLAAILPVALFLALQRYIVGGLTAGSVK</sequence>
<evidence type="ECO:0000256" key="9">
    <source>
        <dbReference type="RuleBase" id="RU363032"/>
    </source>
</evidence>
<dbReference type="AlphaFoldDB" id="A0A7Y9GML1"/>
<dbReference type="Pfam" id="PF00528">
    <property type="entry name" value="BPD_transp_1"/>
    <property type="match status" value="1"/>
</dbReference>
<reference evidence="11 12" key="1">
    <citation type="submission" date="2020-07" db="EMBL/GenBank/DDBJ databases">
        <title>Sequencing the genomes of 1000 actinobacteria strains.</title>
        <authorList>
            <person name="Klenk H.-P."/>
        </authorList>
    </citation>
    <scope>NUCLEOTIDE SEQUENCE [LARGE SCALE GENOMIC DNA]</scope>
    <source>
        <strain evidence="11 12">DSM 24662</strain>
    </source>
</reference>
<dbReference type="EMBL" id="JACCBV010000001">
    <property type="protein sequence ID" value="NYE19214.1"/>
    <property type="molecule type" value="Genomic_DNA"/>
</dbReference>
<organism evidence="11 12">
    <name type="scientific">Microbacterium immunditiarum</name>
    <dbReference type="NCBI Taxonomy" id="337480"/>
    <lineage>
        <taxon>Bacteria</taxon>
        <taxon>Bacillati</taxon>
        <taxon>Actinomycetota</taxon>
        <taxon>Actinomycetes</taxon>
        <taxon>Micrococcales</taxon>
        <taxon>Microbacteriaceae</taxon>
        <taxon>Microbacterium</taxon>
    </lineage>
</organism>
<evidence type="ECO:0000256" key="1">
    <source>
        <dbReference type="ARBA" id="ARBA00004651"/>
    </source>
</evidence>
<dbReference type="GO" id="GO:0042956">
    <property type="term" value="P:maltodextrin transmembrane transport"/>
    <property type="evidence" value="ECO:0007669"/>
    <property type="project" value="TreeGrafter"/>
</dbReference>
<keyword evidence="4" id="KW-1003">Cell membrane</keyword>
<evidence type="ECO:0000256" key="5">
    <source>
        <dbReference type="ARBA" id="ARBA00022597"/>
    </source>
</evidence>
<dbReference type="InterPro" id="IPR050901">
    <property type="entry name" value="BP-dep_ABC_trans_perm"/>
</dbReference>
<evidence type="ECO:0000256" key="3">
    <source>
        <dbReference type="ARBA" id="ARBA00022448"/>
    </source>
</evidence>
<evidence type="ECO:0000256" key="4">
    <source>
        <dbReference type="ARBA" id="ARBA00022475"/>
    </source>
</evidence>
<keyword evidence="8 9" id="KW-0472">Membrane</keyword>
<keyword evidence="5" id="KW-0762">Sugar transport</keyword>
<keyword evidence="7 9" id="KW-1133">Transmembrane helix</keyword>
<feature type="transmembrane region" description="Helical" evidence="9">
    <location>
        <begin position="193"/>
        <end position="215"/>
    </location>
</feature>
<evidence type="ECO:0000313" key="12">
    <source>
        <dbReference type="Proteomes" id="UP000576969"/>
    </source>
</evidence>